<dbReference type="EMBL" id="JAUJFL010000001">
    <property type="protein sequence ID" value="KAK2614223.1"/>
    <property type="molecule type" value="Genomic_DNA"/>
</dbReference>
<dbReference type="SMART" id="SM00248">
    <property type="entry name" value="ANK"/>
    <property type="match status" value="13"/>
</dbReference>
<evidence type="ECO:0008006" key="13">
    <source>
        <dbReference type="Google" id="ProtNLM"/>
    </source>
</evidence>
<keyword evidence="12" id="KW-1185">Reference proteome</keyword>
<feature type="repeat" description="ANK" evidence="6">
    <location>
        <begin position="1181"/>
        <end position="1226"/>
    </location>
</feature>
<dbReference type="GO" id="GO:0008270">
    <property type="term" value="F:zinc ion binding"/>
    <property type="evidence" value="ECO:0007669"/>
    <property type="project" value="UniProtKB-KW"/>
</dbReference>
<dbReference type="Pfam" id="PF00856">
    <property type="entry name" value="SET"/>
    <property type="match status" value="1"/>
</dbReference>
<dbReference type="PRINTS" id="PR01415">
    <property type="entry name" value="ANKYRIN"/>
</dbReference>
<comment type="caution">
    <text evidence="11">The sequence shown here is derived from an EMBL/GenBank/DDBJ whole genome shotgun (WGS) entry which is preliminary data.</text>
</comment>
<sequence length="1594" mass="178726">MATSQRTPIDTQPKLCDHILSDIAKSNVSLRIGRSLIPNAGSGLFAVNDIPAGSEIFRSSPLIMVAESAHQGICDFCFLNSRSSVHSDGRFYTSNEENLRPQVTPCSACRVARYCSKKCQVKAWKSYHKYECTILQENPALKSLDQALCRLLIWIKKGVISEDDMRAVVALETGFETKMERLRQASDDAPEIDQSLQAAQNAHSAVEPGISLNFCRQLYCTASETETQISTNALAVCPSELEASYGICLDLVVSLINHCCDENAHVFFEGRELRCRALKNISAGMEIAVCYRGGRQDVLQRRRILKEQFFFTCDCNKCKNEIAEHVTAAAKRQDHLGILRKAQDTLTELEFKYTLAFYSSARFLKTAMDYQERLLDIEQKVYQDGNWPDHIEPMPSALRALGCMYLELNYVVGLEFVLKGTLYSREHAGARWVLDLMGLVKFLIFLSQERDESLNWTGCGHPEVLGGRLALQNVARGYLILVCLSGRFTFGFDTKYVRALFNWAGNITERSGDHSIDTEAFEQLFKKSQDKLLTWAKMKTSRGLELPTRETITALREDIAEFNAKVQVKAENAKISVMAKIGDLPVELVDFITDHLCRARDLAAFARTSQKFYSLVDPILYKFAKEQVPKQMAWHPLRWAAETGQTGTVKKALAAGIDVNMRFVSTTFMRMRDLESFQIRIEAVDGHEVWDPPPDMESNQEWRPHEDDTDDDGLSRSSSTVDQVQPRYSPPRRHFPDPFLSDLDDDEGIDDFDAGMIGFEDEDEADFMPGFHHPFVEDYWSEDEPIDDDDDEMPDEDEDEGRDEDSHANGRDSDEEDDLVGSFRAVHLAARGGHNDVVRVLLDHGASIDVFSRVLCRCVPILARSALGRGIPLVRNEMLGFSPLHLAICHFQASTAKLLLSRGASIRLSEPQRHSASTALHAAAATGQVELCKHILDEGLVDVDVVDHSGLTPFYYAYMSEHWNSTVSFLLEKGADINFLICHPTRLAPTEGGEFSTTLYEACVFGRFTDAVRLINLGANVNKGHYRQDVQHKWPLHAVCQPPRTFDEPLRIPTMRASAPPRNNEEQRMELIRLMLKSGADLEAKTHQDLESPLQYAAMHFDVAALQVLLAECADVESRKDAADYSSCSCRGRTPLLRACGPEITSYDSYAASQFLVRGAELDAIKMLLDHGSKINATDDDGNTALHLACTLNHNRHDRRYDSDQKQERIVRMLLQRGAKDNVPNKLGFTPFESAFSGGLLGVCDILVRRRRSLQPWKHEDFDRMFLATIRDRPHDLEAVDLLLDLDINGTLFNKSTYVMKMIEGGHVKMANRYLERGASRPPLSPKEKITIIQEGLARGNEALVKQMLAMKVSVNFPDKNGHTPLYVVLRSVGLPGKEGLVRGLLDAGADIHFKPQSSTIMTPLEKAVMVQQHKLVEIMLHRHPLRNNPKAPKGVYLHAAARTVPSKRMFSTLIRSGASVTELDSNGDTPLSVFLKSVADQPHWMAHTRGAANQVCATVWFLWNKDVDVNLRNKSGKSIISYLTALRIYNGDNLARKRIADELQLCVEVVPAKGPDGAKGLKMLRFRHGLMALGRIGSHGGDGGTRPHHRLRW</sequence>
<keyword evidence="2" id="KW-0677">Repeat</keyword>
<evidence type="ECO:0000259" key="10">
    <source>
        <dbReference type="PROSITE" id="PS50865"/>
    </source>
</evidence>
<feature type="region of interest" description="Disordered" evidence="8">
    <location>
        <begin position="688"/>
        <end position="747"/>
    </location>
</feature>
<feature type="repeat" description="ANK" evidence="6">
    <location>
        <begin position="1361"/>
        <end position="1397"/>
    </location>
</feature>
<dbReference type="PROSITE" id="PS50280">
    <property type="entry name" value="SET"/>
    <property type="match status" value="1"/>
</dbReference>
<keyword evidence="1" id="KW-0479">Metal-binding</keyword>
<dbReference type="Gene3D" id="2.170.270.10">
    <property type="entry name" value="SET domain"/>
    <property type="match status" value="1"/>
</dbReference>
<feature type="repeat" description="ANK" evidence="6">
    <location>
        <begin position="879"/>
        <end position="911"/>
    </location>
</feature>
<dbReference type="InterPro" id="IPR046341">
    <property type="entry name" value="SET_dom_sf"/>
</dbReference>
<keyword evidence="3 7" id="KW-0863">Zinc-finger</keyword>
<gene>
    <name evidence="11" type="ORF">N8I77_001069</name>
</gene>
<feature type="compositionally biased region" description="Acidic residues" evidence="8">
    <location>
        <begin position="781"/>
        <end position="803"/>
    </location>
</feature>
<dbReference type="Gene3D" id="1.10.220.160">
    <property type="match status" value="1"/>
</dbReference>
<dbReference type="Pfam" id="PF01753">
    <property type="entry name" value="zf-MYND"/>
    <property type="match status" value="1"/>
</dbReference>
<name>A0AAD9W927_PHOAM</name>
<dbReference type="Pfam" id="PF12796">
    <property type="entry name" value="Ank_2"/>
    <property type="match status" value="2"/>
</dbReference>
<dbReference type="SUPFAM" id="SSF144232">
    <property type="entry name" value="HIT/MYND zinc finger-like"/>
    <property type="match status" value="1"/>
</dbReference>
<evidence type="ECO:0000259" key="9">
    <source>
        <dbReference type="PROSITE" id="PS50280"/>
    </source>
</evidence>
<evidence type="ECO:0000256" key="7">
    <source>
        <dbReference type="PROSITE-ProRule" id="PRU00134"/>
    </source>
</evidence>
<keyword evidence="4" id="KW-0862">Zinc</keyword>
<accession>A0AAD9W927</accession>
<evidence type="ECO:0000313" key="12">
    <source>
        <dbReference type="Proteomes" id="UP001265746"/>
    </source>
</evidence>
<keyword evidence="5 6" id="KW-0040">ANK repeat</keyword>
<evidence type="ECO:0000256" key="8">
    <source>
        <dbReference type="SAM" id="MobiDB-lite"/>
    </source>
</evidence>
<dbReference type="Gene3D" id="1.25.40.20">
    <property type="entry name" value="Ankyrin repeat-containing domain"/>
    <property type="match status" value="4"/>
</dbReference>
<dbReference type="PROSITE" id="PS50088">
    <property type="entry name" value="ANK_REPEAT"/>
    <property type="match status" value="5"/>
</dbReference>
<evidence type="ECO:0000256" key="5">
    <source>
        <dbReference type="ARBA" id="ARBA00023043"/>
    </source>
</evidence>
<feature type="domain" description="MYND-type" evidence="10">
    <location>
        <begin position="74"/>
        <end position="132"/>
    </location>
</feature>
<protein>
    <recommendedName>
        <fullName evidence="13">Suppressor of anucleate metulae protein B</fullName>
    </recommendedName>
</protein>
<evidence type="ECO:0000256" key="3">
    <source>
        <dbReference type="ARBA" id="ARBA00022771"/>
    </source>
</evidence>
<dbReference type="PROSITE" id="PS50297">
    <property type="entry name" value="ANK_REP_REGION"/>
    <property type="match status" value="3"/>
</dbReference>
<organism evidence="11 12">
    <name type="scientific">Phomopsis amygdali</name>
    <name type="common">Fusicoccum amygdali</name>
    <dbReference type="NCBI Taxonomy" id="1214568"/>
    <lineage>
        <taxon>Eukaryota</taxon>
        <taxon>Fungi</taxon>
        <taxon>Dikarya</taxon>
        <taxon>Ascomycota</taxon>
        <taxon>Pezizomycotina</taxon>
        <taxon>Sordariomycetes</taxon>
        <taxon>Sordariomycetidae</taxon>
        <taxon>Diaporthales</taxon>
        <taxon>Diaporthaceae</taxon>
        <taxon>Diaporthe</taxon>
    </lineage>
</organism>
<dbReference type="Gene3D" id="6.10.140.2220">
    <property type="match status" value="1"/>
</dbReference>
<evidence type="ECO:0000256" key="4">
    <source>
        <dbReference type="ARBA" id="ARBA00022833"/>
    </source>
</evidence>
<dbReference type="SUPFAM" id="SSF82199">
    <property type="entry name" value="SET domain"/>
    <property type="match status" value="1"/>
</dbReference>
<dbReference type="Pfam" id="PF00023">
    <property type="entry name" value="Ank"/>
    <property type="match status" value="1"/>
</dbReference>
<dbReference type="Proteomes" id="UP001265746">
    <property type="component" value="Unassembled WGS sequence"/>
</dbReference>
<evidence type="ECO:0000313" key="11">
    <source>
        <dbReference type="EMBL" id="KAK2614223.1"/>
    </source>
</evidence>
<dbReference type="PROSITE" id="PS50865">
    <property type="entry name" value="ZF_MYND_2"/>
    <property type="match status" value="1"/>
</dbReference>
<dbReference type="InterPro" id="IPR002893">
    <property type="entry name" value="Znf_MYND"/>
</dbReference>
<proteinExistence type="predicted"/>
<evidence type="ECO:0000256" key="1">
    <source>
        <dbReference type="ARBA" id="ARBA00022723"/>
    </source>
</evidence>
<evidence type="ECO:0000256" key="6">
    <source>
        <dbReference type="PROSITE-ProRule" id="PRU00023"/>
    </source>
</evidence>
<feature type="region of interest" description="Disordered" evidence="8">
    <location>
        <begin position="781"/>
        <end position="816"/>
    </location>
</feature>
<reference evidence="11" key="1">
    <citation type="submission" date="2023-06" db="EMBL/GenBank/DDBJ databases">
        <authorList>
            <person name="Noh H."/>
        </authorList>
    </citation>
    <scope>NUCLEOTIDE SEQUENCE</scope>
    <source>
        <strain evidence="11">DUCC20226</strain>
    </source>
</reference>
<feature type="domain" description="SET" evidence="9">
    <location>
        <begin position="28"/>
        <end position="292"/>
    </location>
</feature>
<dbReference type="PANTHER" id="PTHR24126">
    <property type="entry name" value="ANKYRIN REPEAT, PH AND SEC7 DOMAIN CONTAINING PROTEIN SECG-RELATED"/>
    <property type="match status" value="1"/>
</dbReference>
<dbReference type="InterPro" id="IPR036770">
    <property type="entry name" value="Ankyrin_rpt-contain_sf"/>
</dbReference>
<feature type="repeat" description="ANK" evidence="6">
    <location>
        <begin position="821"/>
        <end position="853"/>
    </location>
</feature>
<dbReference type="InterPro" id="IPR002110">
    <property type="entry name" value="Ankyrin_rpt"/>
</dbReference>
<evidence type="ECO:0000256" key="2">
    <source>
        <dbReference type="ARBA" id="ARBA00022737"/>
    </source>
</evidence>
<dbReference type="InterPro" id="IPR001214">
    <property type="entry name" value="SET_dom"/>
</dbReference>
<feature type="repeat" description="ANK" evidence="6">
    <location>
        <begin position="949"/>
        <end position="978"/>
    </location>
</feature>
<dbReference type="SUPFAM" id="SSF48403">
    <property type="entry name" value="Ankyrin repeat"/>
    <property type="match status" value="2"/>
</dbReference>